<gene>
    <name evidence="1" type="ORF">BV22DRAFT_1115833</name>
</gene>
<dbReference type="Proteomes" id="UP000790709">
    <property type="component" value="Unassembled WGS sequence"/>
</dbReference>
<proteinExistence type="predicted"/>
<keyword evidence="2" id="KW-1185">Reference proteome</keyword>
<comment type="caution">
    <text evidence="1">The sequence shown here is derived from an EMBL/GenBank/DDBJ whole genome shotgun (WGS) entry which is preliminary data.</text>
</comment>
<sequence length="658" mass="72363">MNNNQQASLIYDARANSGLYDSVVDQALALPPGTALAEAGYNVDFTKVINPYTNNISYKKMGTSAEAEMVLFAQLGGSALGGKFSARGDHYVGNGFNPNLIDDKTRIKFILALCRPTNATERLAILYDNQLATLSDIIEADRAELEERGKHPQIKEWTSHSGTDTGLPADIINVRTTQIYVVPKDPRSGTPSAKKAKITKRPVVNSAAHASDAAKPVKMDDDESMEATGEDPKPPTPAPDISTNDLYDPTVLSDYGGFPFAHVHAKLRQLDFRDTNNELVRPQDWYDKFRPGSLVMVKVTLHAFNWDERRVYQINAHTIRLLDGSAENIELRLQKDGNAVASSSTETNTAASDAVASFSLGKRARDCLCGVTSGIPSKRPPQCTPSLPTPHLTLRWAEPGHYGGADWSCSLNWASAPSHRPLHLPLHTLIRPLNLLSSQSQLVIRVYTRLECAVAHEKPCTSRLIPRIANMDSPPAIDRSFTQYPVPTNCTIAHNMEANIYKGCETAPNVARALFYAAACDCQKPHMVHVPKNDEGFPRIDYWIPRVDYWTHPSFDSVVVHRTTFNHLPGTSSSFKEGYSAFNMAQCYPLPANATLADSLGKRKLKGDVLVIKHARLDTSRILDMDCEDINLVTATLTSSILAGEMGRDINCTSHLTT</sequence>
<dbReference type="EMBL" id="MU266328">
    <property type="protein sequence ID" value="KAH7931034.1"/>
    <property type="molecule type" value="Genomic_DNA"/>
</dbReference>
<reference evidence="1" key="1">
    <citation type="journal article" date="2021" name="New Phytol.">
        <title>Evolutionary innovations through gain and loss of genes in the ectomycorrhizal Boletales.</title>
        <authorList>
            <person name="Wu G."/>
            <person name="Miyauchi S."/>
            <person name="Morin E."/>
            <person name="Kuo A."/>
            <person name="Drula E."/>
            <person name="Varga T."/>
            <person name="Kohler A."/>
            <person name="Feng B."/>
            <person name="Cao Y."/>
            <person name="Lipzen A."/>
            <person name="Daum C."/>
            <person name="Hundley H."/>
            <person name="Pangilinan J."/>
            <person name="Johnson J."/>
            <person name="Barry K."/>
            <person name="LaButti K."/>
            <person name="Ng V."/>
            <person name="Ahrendt S."/>
            <person name="Min B."/>
            <person name="Choi I.G."/>
            <person name="Park H."/>
            <person name="Plett J.M."/>
            <person name="Magnuson J."/>
            <person name="Spatafora J.W."/>
            <person name="Nagy L.G."/>
            <person name="Henrissat B."/>
            <person name="Grigoriev I.V."/>
            <person name="Yang Z.L."/>
            <person name="Xu J."/>
            <person name="Martin F.M."/>
        </authorList>
    </citation>
    <scope>NUCLEOTIDE SEQUENCE</scope>
    <source>
        <strain evidence="1">KUC20120723A-06</strain>
    </source>
</reference>
<organism evidence="1 2">
    <name type="scientific">Leucogyrophana mollusca</name>
    <dbReference type="NCBI Taxonomy" id="85980"/>
    <lineage>
        <taxon>Eukaryota</taxon>
        <taxon>Fungi</taxon>
        <taxon>Dikarya</taxon>
        <taxon>Basidiomycota</taxon>
        <taxon>Agaricomycotina</taxon>
        <taxon>Agaricomycetes</taxon>
        <taxon>Agaricomycetidae</taxon>
        <taxon>Boletales</taxon>
        <taxon>Boletales incertae sedis</taxon>
        <taxon>Leucogyrophana</taxon>
    </lineage>
</organism>
<evidence type="ECO:0000313" key="1">
    <source>
        <dbReference type="EMBL" id="KAH7931034.1"/>
    </source>
</evidence>
<evidence type="ECO:0000313" key="2">
    <source>
        <dbReference type="Proteomes" id="UP000790709"/>
    </source>
</evidence>
<accession>A0ACB8BZB3</accession>
<protein>
    <submittedName>
        <fullName evidence="1">Uncharacterized protein</fullName>
    </submittedName>
</protein>
<name>A0ACB8BZB3_9AGAM</name>